<dbReference type="Gene3D" id="2.60.40.1080">
    <property type="match status" value="1"/>
</dbReference>
<dbReference type="PANTHER" id="PTHR43308">
    <property type="entry name" value="OUTER MEMBRANE PROTEIN ALPHA-RELATED"/>
    <property type="match status" value="1"/>
</dbReference>
<dbReference type="RefSeq" id="WP_069980405.1">
    <property type="nucleotide sequence ID" value="NZ_CP017269.1"/>
</dbReference>
<proteinExistence type="predicted"/>
<sequence>MIKSKWLAGCLAFAVLSSSTVVFAEQPRFSDIDTSYAKTVIVKLYEKGIMKGVSADRFAPGQAIKRNHFAVVIAKTLGIQPVFPETPTFIDLDASQPEYGYVEALAQLGILAGGGESKFLGENLITRQDTAVVLYRALANDSYVSSKVHTYQDSMRISTYAKDAVNFVTEKGFMTGNNNMFLPQNALTRAETAVIAHKLYERGNLAGDYFWGVSPATIEIKVGEQKEIKLLSQKELLAYTPVFGLDNPEIGTISQEGIFTAVKPGKGLITVNLGNKHHDVVVTVYQ</sequence>
<evidence type="ECO:0000259" key="3">
    <source>
        <dbReference type="PROSITE" id="PS51272"/>
    </source>
</evidence>
<feature type="signal peptide" evidence="2">
    <location>
        <begin position="1"/>
        <end position="24"/>
    </location>
</feature>
<dbReference type="Pfam" id="PF22359">
    <property type="entry name" value="Big-like"/>
    <property type="match status" value="1"/>
</dbReference>
<reference evidence="4 5" key="1">
    <citation type="submission" date="2016-09" db="EMBL/GenBank/DDBJ databases">
        <title>Genomic analysis reveals versatility of anaerobic energy metabolism of Geosporobacter ferrireducens IRF9 of phylum Firmicutes.</title>
        <authorList>
            <person name="Kim S.-J."/>
        </authorList>
    </citation>
    <scope>NUCLEOTIDE SEQUENCE [LARGE SCALE GENOMIC DNA]</scope>
    <source>
        <strain evidence="4 5">IRF9</strain>
    </source>
</reference>
<accession>A0A1D8GMI5</accession>
<dbReference type="SUPFAM" id="SSF49373">
    <property type="entry name" value="Invasin/intimin cell-adhesion fragments"/>
    <property type="match status" value="1"/>
</dbReference>
<dbReference type="Pfam" id="PF00395">
    <property type="entry name" value="SLH"/>
    <property type="match status" value="3"/>
</dbReference>
<keyword evidence="2" id="KW-0732">Signal</keyword>
<dbReference type="PANTHER" id="PTHR43308:SF5">
    <property type="entry name" value="S-LAYER PROTEIN _ PEPTIDOGLYCAN ENDO-BETA-N-ACETYLGLUCOSAMINIDASE"/>
    <property type="match status" value="1"/>
</dbReference>
<evidence type="ECO:0000313" key="5">
    <source>
        <dbReference type="Proteomes" id="UP000095743"/>
    </source>
</evidence>
<feature type="domain" description="SLH" evidence="3">
    <location>
        <begin position="148"/>
        <end position="210"/>
    </location>
</feature>
<gene>
    <name evidence="4" type="ORF">Gferi_22645</name>
</gene>
<feature type="chain" id="PRO_5009107587" description="SLH domain-containing protein" evidence="2">
    <location>
        <begin position="25"/>
        <end position="286"/>
    </location>
</feature>
<dbReference type="InterPro" id="IPR051465">
    <property type="entry name" value="Cell_Envelope_Struct_Comp"/>
</dbReference>
<feature type="domain" description="SLH" evidence="3">
    <location>
        <begin position="88"/>
        <end position="147"/>
    </location>
</feature>
<dbReference type="STRING" id="1424294.Gferi_22645"/>
<dbReference type="PROSITE" id="PS51272">
    <property type="entry name" value="SLH"/>
    <property type="match status" value="3"/>
</dbReference>
<evidence type="ECO:0000256" key="1">
    <source>
        <dbReference type="ARBA" id="ARBA00022737"/>
    </source>
</evidence>
<dbReference type="KEGG" id="gfe:Gferi_22645"/>
<keyword evidence="5" id="KW-1185">Reference proteome</keyword>
<dbReference type="InterPro" id="IPR001119">
    <property type="entry name" value="SLH_dom"/>
</dbReference>
<protein>
    <recommendedName>
        <fullName evidence="3">SLH domain-containing protein</fullName>
    </recommendedName>
</protein>
<dbReference type="EMBL" id="CP017269">
    <property type="protein sequence ID" value="AOT72090.1"/>
    <property type="molecule type" value="Genomic_DNA"/>
</dbReference>
<dbReference type="AlphaFoldDB" id="A0A1D8GMI5"/>
<evidence type="ECO:0000313" key="4">
    <source>
        <dbReference type="EMBL" id="AOT72090.1"/>
    </source>
</evidence>
<dbReference type="InterPro" id="IPR054604">
    <property type="entry name" value="SbsC_Big-like"/>
</dbReference>
<dbReference type="InterPro" id="IPR008964">
    <property type="entry name" value="Invasin/intimin_cell_adhesion"/>
</dbReference>
<name>A0A1D8GMI5_9FIRM</name>
<evidence type="ECO:0000256" key="2">
    <source>
        <dbReference type="SAM" id="SignalP"/>
    </source>
</evidence>
<organism evidence="4 5">
    <name type="scientific">Geosporobacter ferrireducens</name>
    <dbReference type="NCBI Taxonomy" id="1424294"/>
    <lineage>
        <taxon>Bacteria</taxon>
        <taxon>Bacillati</taxon>
        <taxon>Bacillota</taxon>
        <taxon>Clostridia</taxon>
        <taxon>Peptostreptococcales</taxon>
        <taxon>Thermotaleaceae</taxon>
        <taxon>Geosporobacter</taxon>
    </lineage>
</organism>
<feature type="domain" description="SLH" evidence="3">
    <location>
        <begin position="24"/>
        <end position="87"/>
    </location>
</feature>
<dbReference type="Proteomes" id="UP000095743">
    <property type="component" value="Chromosome"/>
</dbReference>
<keyword evidence="1" id="KW-0677">Repeat</keyword>